<sequence length="535" mass="60663">MDAHTLSTGPHIAAIPLDTLLEVLRHTFRQGGTFAISSLSRTCKCFHLEGVKFLLGQRLYLGSEKQVKSFCVFMLAERSRFPMLRGRLNFGVQSISEPTAALLVDCLRHVTDLPSIYFSRINTFLGPHPHLLAAFAGLTCLTDLGLMAEDDSPTFSPKRVTAGPARYYVTLLKTSRSPLRSVFLDILAMNSQKLMKFTYLRSLDPIWLLSQYSETLESIRIEDDLTVDASTVIHKYPYVNTLTLPDDNVVHHIHPFIVSFPALRSLRLHGSAWLRRLRPGASLAHVTARHGRLPYAARERNKQDQVAFGSWTMLQEVFAPTLELYKFGFTCRIPSMHIVWQGGVPTDEGTMIREIVQDARPSTLRMITRMQDTLSPLEHAFRHPGLVWSLTRLELKMNMDFIPFVPKEYLEGVAHAVESLPLVSIAVEIKCAMELHSSFYGIHSTIQRCLRFEDSTPEAPAFCHTMVAMAAEDIPGHLWKFASKISTLRRATIAWGLCKVKIPYRVVTLDLERIPQITDRPHDPRKDSDLWKDVF</sequence>
<protein>
    <recommendedName>
        <fullName evidence="3">F-box domain-containing protein</fullName>
    </recommendedName>
</protein>
<gene>
    <name evidence="1" type="ORF">K466DRAFT_650210</name>
</gene>
<dbReference type="EMBL" id="ML210990">
    <property type="protein sequence ID" value="TFK92927.1"/>
    <property type="molecule type" value="Genomic_DNA"/>
</dbReference>
<evidence type="ECO:0008006" key="3">
    <source>
        <dbReference type="Google" id="ProtNLM"/>
    </source>
</evidence>
<dbReference type="InParanoid" id="A0A5C3PVY2"/>
<accession>A0A5C3PVY2</accession>
<organism evidence="1 2">
    <name type="scientific">Polyporus arcularius HHB13444</name>
    <dbReference type="NCBI Taxonomy" id="1314778"/>
    <lineage>
        <taxon>Eukaryota</taxon>
        <taxon>Fungi</taxon>
        <taxon>Dikarya</taxon>
        <taxon>Basidiomycota</taxon>
        <taxon>Agaricomycotina</taxon>
        <taxon>Agaricomycetes</taxon>
        <taxon>Polyporales</taxon>
        <taxon>Polyporaceae</taxon>
        <taxon>Polyporus</taxon>
    </lineage>
</organism>
<reference evidence="1 2" key="1">
    <citation type="journal article" date="2019" name="Nat. Ecol. Evol.">
        <title>Megaphylogeny resolves global patterns of mushroom evolution.</title>
        <authorList>
            <person name="Varga T."/>
            <person name="Krizsan K."/>
            <person name="Foldi C."/>
            <person name="Dima B."/>
            <person name="Sanchez-Garcia M."/>
            <person name="Sanchez-Ramirez S."/>
            <person name="Szollosi G.J."/>
            <person name="Szarkandi J.G."/>
            <person name="Papp V."/>
            <person name="Albert L."/>
            <person name="Andreopoulos W."/>
            <person name="Angelini C."/>
            <person name="Antonin V."/>
            <person name="Barry K.W."/>
            <person name="Bougher N.L."/>
            <person name="Buchanan P."/>
            <person name="Buyck B."/>
            <person name="Bense V."/>
            <person name="Catcheside P."/>
            <person name="Chovatia M."/>
            <person name="Cooper J."/>
            <person name="Damon W."/>
            <person name="Desjardin D."/>
            <person name="Finy P."/>
            <person name="Geml J."/>
            <person name="Haridas S."/>
            <person name="Hughes K."/>
            <person name="Justo A."/>
            <person name="Karasinski D."/>
            <person name="Kautmanova I."/>
            <person name="Kiss B."/>
            <person name="Kocsube S."/>
            <person name="Kotiranta H."/>
            <person name="LaButti K.M."/>
            <person name="Lechner B.E."/>
            <person name="Liimatainen K."/>
            <person name="Lipzen A."/>
            <person name="Lukacs Z."/>
            <person name="Mihaltcheva S."/>
            <person name="Morgado L.N."/>
            <person name="Niskanen T."/>
            <person name="Noordeloos M.E."/>
            <person name="Ohm R.A."/>
            <person name="Ortiz-Santana B."/>
            <person name="Ovrebo C."/>
            <person name="Racz N."/>
            <person name="Riley R."/>
            <person name="Savchenko A."/>
            <person name="Shiryaev A."/>
            <person name="Soop K."/>
            <person name="Spirin V."/>
            <person name="Szebenyi C."/>
            <person name="Tomsovsky M."/>
            <person name="Tulloss R.E."/>
            <person name="Uehling J."/>
            <person name="Grigoriev I.V."/>
            <person name="Vagvolgyi C."/>
            <person name="Papp T."/>
            <person name="Martin F.M."/>
            <person name="Miettinen O."/>
            <person name="Hibbett D.S."/>
            <person name="Nagy L.G."/>
        </authorList>
    </citation>
    <scope>NUCLEOTIDE SEQUENCE [LARGE SCALE GENOMIC DNA]</scope>
    <source>
        <strain evidence="1 2">HHB13444</strain>
    </source>
</reference>
<name>A0A5C3PVY2_9APHY</name>
<evidence type="ECO:0000313" key="2">
    <source>
        <dbReference type="Proteomes" id="UP000308197"/>
    </source>
</evidence>
<evidence type="ECO:0000313" key="1">
    <source>
        <dbReference type="EMBL" id="TFK92927.1"/>
    </source>
</evidence>
<proteinExistence type="predicted"/>
<dbReference type="Proteomes" id="UP000308197">
    <property type="component" value="Unassembled WGS sequence"/>
</dbReference>
<keyword evidence="2" id="KW-1185">Reference proteome</keyword>
<dbReference type="AlphaFoldDB" id="A0A5C3PVY2"/>